<dbReference type="PRINTS" id="PR00380">
    <property type="entry name" value="KINESINHEAVY"/>
</dbReference>
<protein>
    <recommendedName>
        <fullName evidence="10">Kinesin motor domain-containing protein</fullName>
    </recommendedName>
</protein>
<dbReference type="GO" id="GO:0007018">
    <property type="term" value="P:microtubule-based movement"/>
    <property type="evidence" value="ECO:0007669"/>
    <property type="project" value="InterPro"/>
</dbReference>
<reference evidence="12" key="1">
    <citation type="submission" date="2024-02" db="UniProtKB">
        <authorList>
            <consortium name="WormBaseParasite"/>
        </authorList>
    </citation>
    <scope>IDENTIFICATION</scope>
</reference>
<keyword evidence="6" id="KW-0206">Cytoskeleton</keyword>
<keyword evidence="3 7" id="KW-0547">Nucleotide-binding</keyword>
<keyword evidence="2" id="KW-0963">Cytoplasm</keyword>
<dbReference type="GO" id="GO:0051231">
    <property type="term" value="P:spindle elongation"/>
    <property type="evidence" value="ECO:0007669"/>
    <property type="project" value="TreeGrafter"/>
</dbReference>
<dbReference type="Proteomes" id="UP000887575">
    <property type="component" value="Unassembled WGS sequence"/>
</dbReference>
<organism evidence="11 12">
    <name type="scientific">Mesorhabditis belari</name>
    <dbReference type="NCBI Taxonomy" id="2138241"/>
    <lineage>
        <taxon>Eukaryota</taxon>
        <taxon>Metazoa</taxon>
        <taxon>Ecdysozoa</taxon>
        <taxon>Nematoda</taxon>
        <taxon>Chromadorea</taxon>
        <taxon>Rhabditida</taxon>
        <taxon>Rhabditina</taxon>
        <taxon>Rhabditomorpha</taxon>
        <taxon>Rhabditoidea</taxon>
        <taxon>Rhabditidae</taxon>
        <taxon>Mesorhabditinae</taxon>
        <taxon>Mesorhabditis</taxon>
    </lineage>
</organism>
<dbReference type="Pfam" id="PF00225">
    <property type="entry name" value="Kinesin"/>
    <property type="match status" value="1"/>
</dbReference>
<dbReference type="PANTHER" id="PTHR47969">
    <property type="entry name" value="CHROMOSOME-ASSOCIATED KINESIN KIF4A-RELATED"/>
    <property type="match status" value="1"/>
</dbReference>
<evidence type="ECO:0000256" key="5">
    <source>
        <dbReference type="ARBA" id="ARBA00023054"/>
    </source>
</evidence>
<evidence type="ECO:0000256" key="1">
    <source>
        <dbReference type="ARBA" id="ARBA00004245"/>
    </source>
</evidence>
<dbReference type="InterPro" id="IPR036961">
    <property type="entry name" value="Kinesin_motor_dom_sf"/>
</dbReference>
<evidence type="ECO:0000256" key="7">
    <source>
        <dbReference type="PROSITE-ProRule" id="PRU00283"/>
    </source>
</evidence>
<dbReference type="PANTHER" id="PTHR47969:SF15">
    <property type="entry name" value="CHROMOSOME-ASSOCIATED KINESIN KIF4A-RELATED"/>
    <property type="match status" value="1"/>
</dbReference>
<feature type="compositionally biased region" description="Basic and acidic residues" evidence="9">
    <location>
        <begin position="745"/>
        <end position="770"/>
    </location>
</feature>
<dbReference type="PROSITE" id="PS50067">
    <property type="entry name" value="KINESIN_MOTOR_2"/>
    <property type="match status" value="1"/>
</dbReference>
<evidence type="ECO:0000313" key="11">
    <source>
        <dbReference type="Proteomes" id="UP000887575"/>
    </source>
</evidence>
<evidence type="ECO:0000256" key="8">
    <source>
        <dbReference type="SAM" id="Coils"/>
    </source>
</evidence>
<dbReference type="GO" id="GO:0008017">
    <property type="term" value="F:microtubule binding"/>
    <property type="evidence" value="ECO:0007669"/>
    <property type="project" value="InterPro"/>
</dbReference>
<evidence type="ECO:0000256" key="4">
    <source>
        <dbReference type="ARBA" id="ARBA00022840"/>
    </source>
</evidence>
<evidence type="ECO:0000256" key="9">
    <source>
        <dbReference type="SAM" id="MobiDB-lite"/>
    </source>
</evidence>
<keyword evidence="11" id="KW-1185">Reference proteome</keyword>
<accession>A0AAF3ECV0</accession>
<keyword evidence="5 8" id="KW-0175">Coiled coil</keyword>
<evidence type="ECO:0000259" key="10">
    <source>
        <dbReference type="PROSITE" id="PS50067"/>
    </source>
</evidence>
<dbReference type="InterPro" id="IPR019821">
    <property type="entry name" value="Kinesin_motor_CS"/>
</dbReference>
<dbReference type="GO" id="GO:0007052">
    <property type="term" value="P:mitotic spindle organization"/>
    <property type="evidence" value="ECO:0007669"/>
    <property type="project" value="TreeGrafter"/>
</dbReference>
<evidence type="ECO:0000256" key="3">
    <source>
        <dbReference type="ARBA" id="ARBA00022741"/>
    </source>
</evidence>
<evidence type="ECO:0000256" key="2">
    <source>
        <dbReference type="ARBA" id="ARBA00022490"/>
    </source>
</evidence>
<dbReference type="InterPro" id="IPR001752">
    <property type="entry name" value="Kinesin_motor_dom"/>
</dbReference>
<feature type="region of interest" description="Disordered" evidence="9">
    <location>
        <begin position="1084"/>
        <end position="1104"/>
    </location>
</feature>
<dbReference type="WBParaSite" id="MBELARI_LOCUS11785">
    <property type="protein sequence ID" value="MBELARI_LOCUS11785"/>
    <property type="gene ID" value="MBELARI_LOCUS11785"/>
</dbReference>
<feature type="coiled-coil region" evidence="8">
    <location>
        <begin position="835"/>
        <end position="869"/>
    </location>
</feature>
<dbReference type="PROSITE" id="PS00411">
    <property type="entry name" value="KINESIN_MOTOR_1"/>
    <property type="match status" value="1"/>
</dbReference>
<dbReference type="Pfam" id="PF25764">
    <property type="entry name" value="KIF21A_4th"/>
    <property type="match status" value="1"/>
</dbReference>
<dbReference type="InterPro" id="IPR027417">
    <property type="entry name" value="P-loop_NTPase"/>
</dbReference>
<keyword evidence="4 7" id="KW-0067">ATP-binding</keyword>
<evidence type="ECO:0000313" key="12">
    <source>
        <dbReference type="WBParaSite" id="MBELARI_LOCUS11785"/>
    </source>
</evidence>
<feature type="coiled-coil region" evidence="8">
    <location>
        <begin position="340"/>
        <end position="367"/>
    </location>
</feature>
<comment type="similarity">
    <text evidence="7">Belongs to the TRAFAC class myosin-kinesin ATPase superfamily. Kinesin family.</text>
</comment>
<sequence length="1104" mass="125871">MGENVKDPMAVQVFIRARPLSQKEKFERAQMCVQIFSETNQIRLGEKIFAFDHVFAPEGSQVDIYNECGAQMLKKFLEGYNCTMLAYGQTGSGKTFTMGTEETKESIKKDSTGIIPRLISDLFQTIDNSACPSSYKVSVSMLEIYLEDVVDLLTTSSEPLNIREQKGTVFVQGLSSHTVASLEDTMTQLEIGCQARTKGSTAMNSQSSRSHAIFTVNLQKTAIDENECSYNAKFHLVDLAGSERLKKTQAEGDRKKEGIKINEGLLALGNVIQGLSDGVKHVPYRDSKITRLLQDSLGGNSCTMMIACISPADTNNEESLSTLRYADRAKRIKNSAVVNIDPQEARLKELEREILELRHENAKLKSGDVAPITVVSTMSTDEERDTNQKQITNLENELLETKIILAEKVKDQKILNLQIKSLREVFDSKDEPDEAKLSQISKIIEVQYPEAESVEGEQMEVDMEAAEDEQVIEEQGTALRTKYYSLDRQCQELSDLIKRKEELFDKTQKNDEEMGKIQEKHASETAELNAKIAACQKERDQLVENSRKNTISSKISEERRKRLQELEKELGSTRKRLIELSKLESWKKENEKNSKRMHDEIEKLKHNRIQLQKQLKIESDNFRIWKLKQERQMQVLKTKERKLELQAARKEQTLNSQLAVFKKKYQEAVGCNKRLQAQMLKSSTHNQHGKMEEGELQKFVNDEIALLKAAQEAKIACEGMLEFRKQLARKLCNIQAQLSSFDMEPPNKRRATNDREDGKTEESMNRQKELEESKVALEHEIENCNNQIRELQADTSSIDLSVRFEAIFRQIASLQDGKVVLRALFDLFVNECNSALEGKRDVDELKQHLRDAQQELTSKQKQQEHYLAELDVRFNEVYQHVDEAQVQIYGQIIPVLNSVLENAAMTTDQYNSIKEMYGQIEKLQESSVEVMKEYREHQIRQTRPGKKSTLRSASTADLRPIVDGSRCVRKPELFGNPITAENSFFTDKTPIPAPTAKTSRVKKAIIKPSPILTSRQQQEKRRTLVFDEAPCSGKTPPTETVNTTFIMEQEEGADGNTTFIKGEENVNATFVKGATVDKLQLHETMLDNPENRRRTNAREPLQRL</sequence>
<evidence type="ECO:0000256" key="6">
    <source>
        <dbReference type="ARBA" id="ARBA00023212"/>
    </source>
</evidence>
<name>A0AAF3ECV0_9BILA</name>
<keyword evidence="7" id="KW-0505">Motor protein</keyword>
<dbReference type="GO" id="GO:0005524">
    <property type="term" value="F:ATP binding"/>
    <property type="evidence" value="ECO:0007669"/>
    <property type="project" value="UniProtKB-UniRule"/>
</dbReference>
<feature type="coiled-coil region" evidence="8">
    <location>
        <begin position="486"/>
        <end position="653"/>
    </location>
</feature>
<dbReference type="AlphaFoldDB" id="A0AAF3ECV0"/>
<dbReference type="GO" id="GO:0005875">
    <property type="term" value="C:microtubule associated complex"/>
    <property type="evidence" value="ECO:0007669"/>
    <property type="project" value="TreeGrafter"/>
</dbReference>
<dbReference type="GO" id="GO:0003777">
    <property type="term" value="F:microtubule motor activity"/>
    <property type="evidence" value="ECO:0007669"/>
    <property type="project" value="InterPro"/>
</dbReference>
<dbReference type="SUPFAM" id="SSF52540">
    <property type="entry name" value="P-loop containing nucleoside triphosphate hydrolases"/>
    <property type="match status" value="1"/>
</dbReference>
<feature type="region of interest" description="Disordered" evidence="9">
    <location>
        <begin position="742"/>
        <end position="770"/>
    </location>
</feature>
<feature type="domain" description="Kinesin motor" evidence="10">
    <location>
        <begin position="10"/>
        <end position="332"/>
    </location>
</feature>
<dbReference type="Gene3D" id="3.40.850.10">
    <property type="entry name" value="Kinesin motor domain"/>
    <property type="match status" value="1"/>
</dbReference>
<dbReference type="InterPro" id="IPR027640">
    <property type="entry name" value="Kinesin-like_fam"/>
</dbReference>
<comment type="subcellular location">
    <subcellularLocation>
        <location evidence="1">Cytoplasm</location>
        <location evidence="1">Cytoskeleton</location>
    </subcellularLocation>
</comment>
<feature type="binding site" evidence="7">
    <location>
        <begin position="88"/>
        <end position="95"/>
    </location>
    <ligand>
        <name>ATP</name>
        <dbReference type="ChEBI" id="CHEBI:30616"/>
    </ligand>
</feature>
<proteinExistence type="inferred from homology"/>
<dbReference type="FunFam" id="3.40.850.10:FF:000082">
    <property type="entry name" value="OSM3-like kinesin"/>
    <property type="match status" value="1"/>
</dbReference>
<dbReference type="SMART" id="SM00129">
    <property type="entry name" value="KISc"/>
    <property type="match status" value="1"/>
</dbReference>